<accession>A0A934HN59</accession>
<dbReference type="SUPFAM" id="SSF49879">
    <property type="entry name" value="SMAD/FHA domain"/>
    <property type="match status" value="1"/>
</dbReference>
<gene>
    <name evidence="3" type="ORF">I6U51_01225</name>
</gene>
<reference evidence="3" key="1">
    <citation type="submission" date="2020-12" db="EMBL/GenBank/DDBJ databases">
        <title>Clostridium thailandense sp. nov., a novel acetogenic bacterium isolated from peat land soil in Thailand.</title>
        <authorList>
            <person name="Chaikitkaew S."/>
            <person name="Birkeland N.K."/>
        </authorList>
    </citation>
    <scope>NUCLEOTIDE SEQUENCE</scope>
    <source>
        <strain evidence="3">DSM 17425</strain>
    </source>
</reference>
<dbReference type="PROSITE" id="PS50006">
    <property type="entry name" value="FHA_DOMAIN"/>
    <property type="match status" value="1"/>
</dbReference>
<feature type="transmembrane region" description="Helical" evidence="1">
    <location>
        <begin position="24"/>
        <end position="43"/>
    </location>
</feature>
<dbReference type="Gene3D" id="2.60.200.20">
    <property type="match status" value="1"/>
</dbReference>
<dbReference type="AlphaFoldDB" id="A0A934HN59"/>
<proteinExistence type="predicted"/>
<dbReference type="Pfam" id="PF00498">
    <property type="entry name" value="FHA"/>
    <property type="match status" value="1"/>
</dbReference>
<comment type="caution">
    <text evidence="3">The sequence shown here is derived from an EMBL/GenBank/DDBJ whole genome shotgun (WGS) entry which is preliminary data.</text>
</comment>
<sequence length="168" mass="19145">MFIGAITALICVIGYITIESIYLKGIIIVIAITLGVLCFVNLYNRLHRTEVIEDENKISTIQLVNEENEIVKKWDIGERVSFLIGKNTVDNDVFIDLNLSIYSTLIEDKHAVLNYAAGRWYIEDLSTTSEVSIQKIDDGKKYRIVKDTPCELKKGDTLFIFKVKLLLK</sequence>
<evidence type="ECO:0000313" key="3">
    <source>
        <dbReference type="EMBL" id="MBI6871326.1"/>
    </source>
</evidence>
<protein>
    <submittedName>
        <fullName evidence="3">FHA domain-containing protein</fullName>
    </submittedName>
</protein>
<dbReference type="EMBL" id="JAEEGB010000003">
    <property type="protein sequence ID" value="MBI6871326.1"/>
    <property type="molecule type" value="Genomic_DNA"/>
</dbReference>
<keyword evidence="1" id="KW-1133">Transmembrane helix</keyword>
<evidence type="ECO:0000313" key="4">
    <source>
        <dbReference type="Proteomes" id="UP000622687"/>
    </source>
</evidence>
<dbReference type="RefSeq" id="WP_211141055.1">
    <property type="nucleotide sequence ID" value="NZ_JAEEGB010000003.1"/>
</dbReference>
<dbReference type="CDD" id="cd00060">
    <property type="entry name" value="FHA"/>
    <property type="match status" value="1"/>
</dbReference>
<evidence type="ECO:0000259" key="2">
    <source>
        <dbReference type="PROSITE" id="PS50006"/>
    </source>
</evidence>
<dbReference type="Proteomes" id="UP000622687">
    <property type="component" value="Unassembled WGS sequence"/>
</dbReference>
<keyword evidence="1" id="KW-0472">Membrane</keyword>
<keyword evidence="4" id="KW-1185">Reference proteome</keyword>
<dbReference type="InterPro" id="IPR000253">
    <property type="entry name" value="FHA_dom"/>
</dbReference>
<organism evidence="3 4">
    <name type="scientific">Clostridium aciditolerans</name>
    <dbReference type="NCBI Taxonomy" id="339861"/>
    <lineage>
        <taxon>Bacteria</taxon>
        <taxon>Bacillati</taxon>
        <taxon>Bacillota</taxon>
        <taxon>Clostridia</taxon>
        <taxon>Eubacteriales</taxon>
        <taxon>Clostridiaceae</taxon>
        <taxon>Clostridium</taxon>
    </lineage>
</organism>
<evidence type="ECO:0000256" key="1">
    <source>
        <dbReference type="SAM" id="Phobius"/>
    </source>
</evidence>
<feature type="domain" description="FHA" evidence="2">
    <location>
        <begin position="82"/>
        <end position="127"/>
    </location>
</feature>
<name>A0A934HN59_9CLOT</name>
<keyword evidence="1" id="KW-0812">Transmembrane</keyword>
<dbReference type="InterPro" id="IPR008984">
    <property type="entry name" value="SMAD_FHA_dom_sf"/>
</dbReference>